<reference evidence="3" key="1">
    <citation type="journal article" date="2019" name="Int. J. Syst. Evol. Microbiol.">
        <title>The Global Catalogue of Microorganisms (GCM) 10K type strain sequencing project: providing services to taxonomists for standard genome sequencing and annotation.</title>
        <authorList>
            <consortium name="The Broad Institute Genomics Platform"/>
            <consortium name="The Broad Institute Genome Sequencing Center for Infectious Disease"/>
            <person name="Wu L."/>
            <person name="Ma J."/>
        </authorList>
    </citation>
    <scope>NUCLEOTIDE SEQUENCE [LARGE SCALE GENOMIC DNA]</scope>
    <source>
        <strain evidence="3">NBRC 106310</strain>
    </source>
</reference>
<accession>A0ABN6X7N8</accession>
<keyword evidence="1" id="KW-1133">Transmembrane helix</keyword>
<protein>
    <submittedName>
        <fullName evidence="2">Uncharacterized protein</fullName>
    </submittedName>
</protein>
<evidence type="ECO:0000313" key="2">
    <source>
        <dbReference type="EMBL" id="BDZ40599.1"/>
    </source>
</evidence>
<feature type="transmembrane region" description="Helical" evidence="1">
    <location>
        <begin position="38"/>
        <end position="59"/>
    </location>
</feature>
<keyword evidence="1" id="KW-0812">Transmembrane</keyword>
<dbReference type="RefSeq" id="WP_378760934.1">
    <property type="nucleotide sequence ID" value="NZ_JBHSLY010000002.1"/>
</dbReference>
<keyword evidence="1" id="KW-0472">Membrane</keyword>
<sequence length="225" mass="23979">MSAAKSPRGVVVGAIPRVNLLPKSELDRRSNAALARRWVAVGIGALLIVVVLIGGGYAYSLMSSMRLTAEQNRASQLSIDLAELAPVSRSVAQRRSLSAQLEQAMAGDLAWRPVLDGLAAQLPDDAVVTGYSLAAGPVPAGDDPSVQVGIDGTLTVITATPLPVAEVIDAVRGVEDVLYVDIRQLLRDADEEPDSYEYTIQVQLDQTVYSRRFVPASEDTPKTQD</sequence>
<keyword evidence="3" id="KW-1185">Reference proteome</keyword>
<dbReference type="EMBL" id="AP027728">
    <property type="protein sequence ID" value="BDZ40599.1"/>
    <property type="molecule type" value="Genomic_DNA"/>
</dbReference>
<evidence type="ECO:0000313" key="3">
    <source>
        <dbReference type="Proteomes" id="UP001321543"/>
    </source>
</evidence>
<dbReference type="Proteomes" id="UP001321543">
    <property type="component" value="Chromosome"/>
</dbReference>
<evidence type="ECO:0000256" key="1">
    <source>
        <dbReference type="SAM" id="Phobius"/>
    </source>
</evidence>
<organism evidence="2 3">
    <name type="scientific">Microbacterium suwonense</name>
    <dbReference type="NCBI Taxonomy" id="683047"/>
    <lineage>
        <taxon>Bacteria</taxon>
        <taxon>Bacillati</taxon>
        <taxon>Actinomycetota</taxon>
        <taxon>Actinomycetes</taxon>
        <taxon>Micrococcales</taxon>
        <taxon>Microbacteriaceae</taxon>
        <taxon>Microbacterium</taxon>
    </lineage>
</organism>
<proteinExistence type="predicted"/>
<name>A0ABN6X7N8_9MICO</name>
<gene>
    <name evidence="2" type="ORF">GCM10025863_32130</name>
</gene>